<feature type="region of interest" description="Disordered" evidence="2">
    <location>
        <begin position="176"/>
        <end position="211"/>
    </location>
</feature>
<reference evidence="3" key="1">
    <citation type="submission" date="2014-12" db="EMBL/GenBank/DDBJ databases">
        <title>Insight into the proteome of Arion vulgaris.</title>
        <authorList>
            <person name="Aradska J."/>
            <person name="Bulat T."/>
            <person name="Smidak R."/>
            <person name="Sarate P."/>
            <person name="Gangsoo J."/>
            <person name="Sialana F."/>
            <person name="Bilban M."/>
            <person name="Lubec G."/>
        </authorList>
    </citation>
    <scope>NUCLEOTIDE SEQUENCE</scope>
    <source>
        <tissue evidence="3">Skin</tissue>
    </source>
</reference>
<feature type="compositionally biased region" description="Low complexity" evidence="2">
    <location>
        <begin position="647"/>
        <end position="658"/>
    </location>
</feature>
<feature type="compositionally biased region" description="Basic and acidic residues" evidence="2">
    <location>
        <begin position="508"/>
        <end position="530"/>
    </location>
</feature>
<feature type="non-terminal residue" evidence="3">
    <location>
        <position position="765"/>
    </location>
</feature>
<organism evidence="3">
    <name type="scientific">Arion vulgaris</name>
    <dbReference type="NCBI Taxonomy" id="1028688"/>
    <lineage>
        <taxon>Eukaryota</taxon>
        <taxon>Metazoa</taxon>
        <taxon>Spiralia</taxon>
        <taxon>Lophotrochozoa</taxon>
        <taxon>Mollusca</taxon>
        <taxon>Gastropoda</taxon>
        <taxon>Heterobranchia</taxon>
        <taxon>Euthyneura</taxon>
        <taxon>Panpulmonata</taxon>
        <taxon>Eupulmonata</taxon>
        <taxon>Stylommatophora</taxon>
        <taxon>Helicina</taxon>
        <taxon>Arionoidea</taxon>
        <taxon>Arionidae</taxon>
        <taxon>Arion</taxon>
    </lineage>
</organism>
<dbReference type="EMBL" id="HACG01041375">
    <property type="protein sequence ID" value="CEK88240.1"/>
    <property type="molecule type" value="Transcribed_RNA"/>
</dbReference>
<sequence>ADTPGSIEDKDFLSDDTRATIQISNSGNVTQMHVYNLLSSSGSVLPLVNNTSIIQDTAHGTDMNKETGDCCCTQGEMSSLPGSNLETKPRGRPAVSKSERSITEHPKNKVTTKNMNAQTVSRSERRLSLVSTMSAREGYIPAADSDVGDLMTDSLQIDWEDEFGVKHSTILGLREKDLDDGGTTDGEIKHGQHGQQGQHGQSTGNNLSQNSIKTKYDDCDYSGDFTGNAEDERIEADRVYGHDSETLLTPASDTTQNSSTLNDEDDDDILMSPDNLLDPRSIEVNKWDYHEDQEENNEETNQQRNVRARRPIKITKKRSENVDHKMPNINVSSRLADYIKTPAPAKPREEKESKKNKNSKNTSHRLSVTEINNKSKLDTSRASSIEISNRSDESSPRVRVEKPEKPKPIIKKTPRKNKWDNIMSQIEANKDTSKPKPMSEIKSSLAAYLNAPPPGDDDNNADQPPKQPRKEFKSKIKELPPPPPKIDFSKIKSKLNVPTAASATKIVAKKEQSPKIKTQKNDSKTSKELPESVSIESTEDGRRMMSKSSSGTTLDLLTGGASSSKNSQTDLRVCDGTEQSQTQSGLSSKKDQGEHTQKEIRRSSVYSVKSDNSEKTTPTPDRRAKTVQIHKKITIPPSNQSKKPGITSNSKVTTNNNVRPRGKLTLGGALKEIERLEILCESRTNDALHTQVQLDVASQAFDAMTVLVNYCCHELNAFECPALVQKLNDAQKLIEVYISQIEILNSEKETLEKYLKELIQENNEA</sequence>
<feature type="region of interest" description="Disordered" evidence="2">
    <location>
        <begin position="241"/>
        <end position="277"/>
    </location>
</feature>
<feature type="region of interest" description="Disordered" evidence="2">
    <location>
        <begin position="80"/>
        <end position="104"/>
    </location>
</feature>
<keyword evidence="1" id="KW-0175">Coiled coil</keyword>
<feature type="compositionally biased region" description="Polar residues" evidence="2">
    <location>
        <begin position="246"/>
        <end position="261"/>
    </location>
</feature>
<feature type="compositionally biased region" description="Basic and acidic residues" evidence="2">
    <location>
        <begin position="588"/>
        <end position="602"/>
    </location>
</feature>
<dbReference type="AlphaFoldDB" id="A0A0B7B7Y9"/>
<evidence type="ECO:0000313" key="3">
    <source>
        <dbReference type="EMBL" id="CEK88240.1"/>
    </source>
</evidence>
<proteinExistence type="predicted"/>
<feature type="compositionally biased region" description="Basic and acidic residues" evidence="2">
    <location>
        <begin position="428"/>
        <end position="439"/>
    </location>
</feature>
<feature type="compositionally biased region" description="Polar residues" evidence="2">
    <location>
        <begin position="546"/>
        <end position="570"/>
    </location>
</feature>
<feature type="region of interest" description="Disordered" evidence="2">
    <location>
        <begin position="289"/>
        <end position="660"/>
    </location>
</feature>
<feature type="compositionally biased region" description="Basic and acidic residues" evidence="2">
    <location>
        <begin position="389"/>
        <end position="407"/>
    </location>
</feature>
<feature type="compositionally biased region" description="Basic and acidic residues" evidence="2">
    <location>
        <begin position="346"/>
        <end position="355"/>
    </location>
</feature>
<gene>
    <name evidence="3" type="primary">ORF164080</name>
</gene>
<feature type="compositionally biased region" description="Polar residues" evidence="2">
    <location>
        <begin position="577"/>
        <end position="587"/>
    </location>
</feature>
<feature type="compositionally biased region" description="Basic and acidic residues" evidence="2">
    <location>
        <begin position="317"/>
        <end position="326"/>
    </location>
</feature>
<feature type="compositionally biased region" description="Polar residues" evidence="2">
    <location>
        <begin position="202"/>
        <end position="211"/>
    </location>
</feature>
<accession>A0A0B7B7Y9</accession>
<feature type="coiled-coil region" evidence="1">
    <location>
        <begin position="727"/>
        <end position="764"/>
    </location>
</feature>
<protein>
    <submittedName>
        <fullName evidence="3">Uncharacterized protein</fullName>
    </submittedName>
</protein>
<feature type="compositionally biased region" description="Polar residues" evidence="2">
    <location>
        <begin position="604"/>
        <end position="619"/>
    </location>
</feature>
<feature type="compositionally biased region" description="Basic residues" evidence="2">
    <location>
        <begin position="306"/>
        <end position="316"/>
    </location>
</feature>
<evidence type="ECO:0000256" key="2">
    <source>
        <dbReference type="SAM" id="MobiDB-lite"/>
    </source>
</evidence>
<feature type="non-terminal residue" evidence="3">
    <location>
        <position position="1"/>
    </location>
</feature>
<evidence type="ECO:0000256" key="1">
    <source>
        <dbReference type="SAM" id="Coils"/>
    </source>
</evidence>
<feature type="compositionally biased region" description="Basic and acidic residues" evidence="2">
    <location>
        <begin position="468"/>
        <end position="478"/>
    </location>
</feature>
<name>A0A0B7B7Y9_9EUPU</name>